<keyword evidence="2 4" id="KW-0479">Metal-binding</keyword>
<keyword evidence="8" id="KW-1185">Reference proteome</keyword>
<evidence type="ECO:0000256" key="4">
    <source>
        <dbReference type="PROSITE-ProRule" id="PRU00433"/>
    </source>
</evidence>
<dbReference type="InterPro" id="IPR003468">
    <property type="entry name" value="Cyt_c_oxidase_monohaem-su/FixO"/>
</dbReference>
<name>A0A0P0UQF1_9GAMM</name>
<dbReference type="GO" id="GO:0009055">
    <property type="term" value="F:electron transfer activity"/>
    <property type="evidence" value="ECO:0007669"/>
    <property type="project" value="InterPro"/>
</dbReference>
<dbReference type="InterPro" id="IPR009056">
    <property type="entry name" value="Cyt_c-like_dom"/>
</dbReference>
<feature type="domain" description="Cytochrome c" evidence="6">
    <location>
        <begin position="52"/>
        <end position="197"/>
    </location>
</feature>
<sequence length="200" mass="22441">MLKLHKTIESNSALLIFGILIVASIGGFVQIVPNLFDESLHKGTENVRPYSALELTGRDIYIREGCVGCHSQQIRPLVAEVMRYGEASVAGEGIYDRPFLWGSKRTGPDLARLGGKYSDKWHELHLNNPRSVVPASIMPAYPWLTKNKVDSKDIVAKLELLKWYGHPYTDEEIRQSKSAIEGKTELEAITAYLQILGTFR</sequence>
<dbReference type="Gene3D" id="1.10.760.10">
    <property type="entry name" value="Cytochrome c-like domain"/>
    <property type="match status" value="1"/>
</dbReference>
<keyword evidence="3 4" id="KW-0408">Iron</keyword>
<accession>A0A0P0UQF1</accession>
<dbReference type="GO" id="GO:0046872">
    <property type="term" value="F:metal ion binding"/>
    <property type="evidence" value="ECO:0007669"/>
    <property type="project" value="UniProtKB-KW"/>
</dbReference>
<evidence type="ECO:0000256" key="5">
    <source>
        <dbReference type="SAM" id="Phobius"/>
    </source>
</evidence>
<evidence type="ECO:0000313" key="8">
    <source>
        <dbReference type="Proteomes" id="UP000067399"/>
    </source>
</evidence>
<dbReference type="Gene3D" id="6.10.250.2250">
    <property type="match status" value="1"/>
</dbReference>
<reference evidence="7 8" key="2">
    <citation type="journal article" date="2016" name="ISME J.">
        <title>Heterogeneous composition of key metabolic gene clusters in a vent mussel symbiont population.</title>
        <authorList>
            <person name="Ikuta T."/>
            <person name="Takaki Y."/>
            <person name="Nagai Y."/>
            <person name="Shimamura S."/>
            <person name="Tsuda M."/>
            <person name="Kawagucci S."/>
            <person name="Aoki Y."/>
            <person name="Inoue K."/>
            <person name="Teruya M."/>
            <person name="Satou K."/>
            <person name="Teruya K."/>
            <person name="Shimoji M."/>
            <person name="Tamotsu H."/>
            <person name="Hirano T."/>
            <person name="Maruyama T."/>
            <person name="Yoshida T."/>
        </authorList>
    </citation>
    <scope>NUCLEOTIDE SEQUENCE [LARGE SCALE GENOMIC DNA]</scope>
    <source>
        <strain evidence="7 8">Myojin Knoll</strain>
    </source>
</reference>
<reference evidence="7 8" key="1">
    <citation type="journal article" date="2000" name="Mar. Ecol. Prog. Ser.">
        <title>Phylogenetic characterization of endosymbionts in three hydrothermal vent mussels: influence on host distributions.</title>
        <authorList>
            <person name="Fujiwara Y."/>
            <person name="Takai K."/>
            <person name="Uematsu K."/>
            <person name="Tsuchida S."/>
            <person name="Hunt J.C."/>
            <person name="Hashimoto J."/>
        </authorList>
    </citation>
    <scope>NUCLEOTIDE SEQUENCE [LARGE SCALE GENOMIC DNA]</scope>
    <source>
        <strain evidence="7 8">Myojin Knoll</strain>
    </source>
</reference>
<organism evidence="7 8">
    <name type="scientific">endosymbiont of Bathymodiolus septemdierum str. Myojin knoll</name>
    <dbReference type="NCBI Taxonomy" id="1303921"/>
    <lineage>
        <taxon>Bacteria</taxon>
        <taxon>Pseudomonadati</taxon>
        <taxon>Pseudomonadota</taxon>
        <taxon>Gammaproteobacteria</taxon>
        <taxon>sulfur-oxidizing symbionts</taxon>
    </lineage>
</organism>
<dbReference type="PROSITE" id="PS51007">
    <property type="entry name" value="CYTC"/>
    <property type="match status" value="1"/>
</dbReference>
<keyword evidence="5" id="KW-0472">Membrane</keyword>
<evidence type="ECO:0000256" key="3">
    <source>
        <dbReference type="ARBA" id="ARBA00023004"/>
    </source>
</evidence>
<dbReference type="Pfam" id="PF02433">
    <property type="entry name" value="FixO"/>
    <property type="match status" value="1"/>
</dbReference>
<dbReference type="GO" id="GO:0020037">
    <property type="term" value="F:heme binding"/>
    <property type="evidence" value="ECO:0007669"/>
    <property type="project" value="InterPro"/>
</dbReference>
<dbReference type="Proteomes" id="UP000067399">
    <property type="component" value="Chromosome"/>
</dbReference>
<dbReference type="STRING" id="1303921.BSEPE_0195"/>
<dbReference type="AlphaFoldDB" id="A0A0P0UQF1"/>
<dbReference type="RefSeq" id="WP_066042766.1">
    <property type="nucleotide sequence ID" value="NZ_AP013042.1"/>
</dbReference>
<gene>
    <name evidence="7" type="primary">ccoO</name>
    <name evidence="7" type="ORF">BSEPE_0195</name>
</gene>
<dbReference type="NCBIfam" id="TIGR00781">
    <property type="entry name" value="ccoO"/>
    <property type="match status" value="1"/>
</dbReference>
<protein>
    <submittedName>
        <fullName evidence="7">Cytochrome c oxidase cbb3-type subunit II</fullName>
    </submittedName>
</protein>
<dbReference type="InterPro" id="IPR036909">
    <property type="entry name" value="Cyt_c-like_dom_sf"/>
</dbReference>
<dbReference type="KEGG" id="ebh:BSEPE_0195"/>
<dbReference type="OrthoDB" id="9805440at2"/>
<keyword evidence="5" id="KW-1133">Transmembrane helix</keyword>
<dbReference type="SUPFAM" id="SSF46626">
    <property type="entry name" value="Cytochrome c"/>
    <property type="match status" value="1"/>
</dbReference>
<evidence type="ECO:0000259" key="6">
    <source>
        <dbReference type="PROSITE" id="PS51007"/>
    </source>
</evidence>
<evidence type="ECO:0000256" key="2">
    <source>
        <dbReference type="ARBA" id="ARBA00022723"/>
    </source>
</evidence>
<keyword evidence="1 4" id="KW-0349">Heme</keyword>
<keyword evidence="5" id="KW-0812">Transmembrane</keyword>
<evidence type="ECO:0000313" key="7">
    <source>
        <dbReference type="EMBL" id="BAS67217.1"/>
    </source>
</evidence>
<feature type="transmembrane region" description="Helical" evidence="5">
    <location>
        <begin position="12"/>
        <end position="32"/>
    </location>
</feature>
<dbReference type="EMBL" id="AP013042">
    <property type="protein sequence ID" value="BAS67217.1"/>
    <property type="molecule type" value="Genomic_DNA"/>
</dbReference>
<dbReference type="NCBIfam" id="NF011055">
    <property type="entry name" value="PRK14487.1"/>
    <property type="match status" value="1"/>
</dbReference>
<proteinExistence type="predicted"/>
<evidence type="ECO:0000256" key="1">
    <source>
        <dbReference type="ARBA" id="ARBA00022617"/>
    </source>
</evidence>